<dbReference type="AlphaFoldDB" id="A0A015KC78"/>
<protein>
    <submittedName>
        <fullName evidence="1">Uncharacterized protein</fullName>
    </submittedName>
</protein>
<name>A0A015KC78_RHIIW</name>
<evidence type="ECO:0000313" key="2">
    <source>
        <dbReference type="Proteomes" id="UP000022910"/>
    </source>
</evidence>
<comment type="caution">
    <text evidence="1">The sequence shown here is derived from an EMBL/GenBank/DDBJ whole genome shotgun (WGS) entry which is preliminary data.</text>
</comment>
<gene>
    <name evidence="1" type="ORF">RirG_006000</name>
</gene>
<keyword evidence="2" id="KW-1185">Reference proteome</keyword>
<proteinExistence type="predicted"/>
<evidence type="ECO:0000313" key="1">
    <source>
        <dbReference type="EMBL" id="EXX79397.1"/>
    </source>
</evidence>
<dbReference type="HOGENOM" id="CLU_3051599_0_0_1"/>
<dbReference type="Proteomes" id="UP000022910">
    <property type="component" value="Unassembled WGS sequence"/>
</dbReference>
<reference evidence="1 2" key="1">
    <citation type="submission" date="2014-02" db="EMBL/GenBank/DDBJ databases">
        <title>Single nucleus genome sequencing reveals high similarity among nuclei of an endomycorrhizal fungus.</title>
        <authorList>
            <person name="Lin K."/>
            <person name="Geurts R."/>
            <person name="Zhang Z."/>
            <person name="Limpens E."/>
            <person name="Saunders D.G."/>
            <person name="Mu D."/>
            <person name="Pang E."/>
            <person name="Cao H."/>
            <person name="Cha H."/>
            <person name="Lin T."/>
            <person name="Zhou Q."/>
            <person name="Shang Y."/>
            <person name="Li Y."/>
            <person name="Ivanov S."/>
            <person name="Sharma T."/>
            <person name="Velzen R.V."/>
            <person name="Ruijter N.D."/>
            <person name="Aanen D.K."/>
            <person name="Win J."/>
            <person name="Kamoun S."/>
            <person name="Bisseling T."/>
            <person name="Huang S."/>
        </authorList>
    </citation>
    <scope>NUCLEOTIDE SEQUENCE [LARGE SCALE GENOMIC DNA]</scope>
    <source>
        <strain evidence="2">DAOM197198w</strain>
    </source>
</reference>
<dbReference type="EMBL" id="JEMT01003819">
    <property type="protein sequence ID" value="EXX79397.1"/>
    <property type="molecule type" value="Genomic_DNA"/>
</dbReference>
<sequence length="54" mass="6309">MAPPRIERLRACQSLSNERAESEDIEGWCVVKYNSRREFTSLENVSQISSFKFL</sequence>
<accession>A0A015KC78</accession>
<organism evidence="1 2">
    <name type="scientific">Rhizophagus irregularis (strain DAOM 197198w)</name>
    <name type="common">Glomus intraradices</name>
    <dbReference type="NCBI Taxonomy" id="1432141"/>
    <lineage>
        <taxon>Eukaryota</taxon>
        <taxon>Fungi</taxon>
        <taxon>Fungi incertae sedis</taxon>
        <taxon>Mucoromycota</taxon>
        <taxon>Glomeromycotina</taxon>
        <taxon>Glomeromycetes</taxon>
        <taxon>Glomerales</taxon>
        <taxon>Glomeraceae</taxon>
        <taxon>Rhizophagus</taxon>
    </lineage>
</organism>